<evidence type="ECO:0000313" key="1">
    <source>
        <dbReference type="EMBL" id="CAF2058161.1"/>
    </source>
</evidence>
<dbReference type="Proteomes" id="UP000663866">
    <property type="component" value="Unassembled WGS sequence"/>
</dbReference>
<protein>
    <submittedName>
        <fullName evidence="1">Uncharacterized protein</fullName>
    </submittedName>
</protein>
<sequence>PTIQLKTEIKTRAVMTDESSSSIINSALRTYPLSVAGELPRSDGLSLTIRRQRTTETVDVDGRLPEKLRKTYRDENFILHEDKKINYLYNEN</sequence>
<dbReference type="Proteomes" id="UP000663856">
    <property type="component" value="Unassembled WGS sequence"/>
</dbReference>
<accession>A0A816Q8G1</accession>
<comment type="caution">
    <text evidence="1">The sequence shown here is derived from an EMBL/GenBank/DDBJ whole genome shotgun (WGS) entry which is preliminary data.</text>
</comment>
<gene>
    <name evidence="2" type="ORF">OVN521_LOCUS46426</name>
    <name evidence="1" type="ORF">WKI299_LOCUS11566</name>
</gene>
<dbReference type="AlphaFoldDB" id="A0A816Q8G1"/>
<reference evidence="1" key="1">
    <citation type="submission" date="2021-02" db="EMBL/GenBank/DDBJ databases">
        <authorList>
            <person name="Nowell W R."/>
        </authorList>
    </citation>
    <scope>NUCLEOTIDE SEQUENCE</scope>
</reference>
<dbReference type="EMBL" id="CAJOBG010082602">
    <property type="protein sequence ID" value="CAF4637342.1"/>
    <property type="molecule type" value="Genomic_DNA"/>
</dbReference>
<name>A0A816Q8G1_9BILA</name>
<feature type="non-terminal residue" evidence="1">
    <location>
        <position position="1"/>
    </location>
</feature>
<proteinExistence type="predicted"/>
<evidence type="ECO:0000313" key="4">
    <source>
        <dbReference type="Proteomes" id="UP000663866"/>
    </source>
</evidence>
<evidence type="ECO:0000313" key="2">
    <source>
        <dbReference type="EMBL" id="CAF4637342.1"/>
    </source>
</evidence>
<evidence type="ECO:0000313" key="3">
    <source>
        <dbReference type="Proteomes" id="UP000663856"/>
    </source>
</evidence>
<dbReference type="EMBL" id="CAJNRF010004283">
    <property type="protein sequence ID" value="CAF2058161.1"/>
    <property type="molecule type" value="Genomic_DNA"/>
</dbReference>
<keyword evidence="4" id="KW-1185">Reference proteome</keyword>
<organism evidence="1 3">
    <name type="scientific">Rotaria magnacalcarata</name>
    <dbReference type="NCBI Taxonomy" id="392030"/>
    <lineage>
        <taxon>Eukaryota</taxon>
        <taxon>Metazoa</taxon>
        <taxon>Spiralia</taxon>
        <taxon>Gnathifera</taxon>
        <taxon>Rotifera</taxon>
        <taxon>Eurotatoria</taxon>
        <taxon>Bdelloidea</taxon>
        <taxon>Philodinida</taxon>
        <taxon>Philodinidae</taxon>
        <taxon>Rotaria</taxon>
    </lineage>
</organism>